<feature type="compositionally biased region" description="Low complexity" evidence="2">
    <location>
        <begin position="529"/>
        <end position="579"/>
    </location>
</feature>
<feature type="region of interest" description="Disordered" evidence="2">
    <location>
        <begin position="430"/>
        <end position="489"/>
    </location>
</feature>
<feature type="region of interest" description="Disordered" evidence="2">
    <location>
        <begin position="1040"/>
        <end position="1195"/>
    </location>
</feature>
<feature type="compositionally biased region" description="Pro residues" evidence="2">
    <location>
        <begin position="902"/>
        <end position="913"/>
    </location>
</feature>
<evidence type="ECO:0000313" key="3">
    <source>
        <dbReference type="EMBL" id="KAG8632150.1"/>
    </source>
</evidence>
<feature type="compositionally biased region" description="Polar residues" evidence="2">
    <location>
        <begin position="1080"/>
        <end position="1104"/>
    </location>
</feature>
<feature type="compositionally biased region" description="Low complexity" evidence="2">
    <location>
        <begin position="176"/>
        <end position="211"/>
    </location>
</feature>
<feature type="compositionally biased region" description="Polar residues" evidence="2">
    <location>
        <begin position="1423"/>
        <end position="1433"/>
    </location>
</feature>
<feature type="compositionally biased region" description="Polar residues" evidence="2">
    <location>
        <begin position="580"/>
        <end position="594"/>
    </location>
</feature>
<comment type="caution">
    <text evidence="3">The sequence shown here is derived from an EMBL/GenBank/DDBJ whole genome shotgun (WGS) entry which is preliminary data.</text>
</comment>
<feature type="region of interest" description="Disordered" evidence="2">
    <location>
        <begin position="896"/>
        <end position="916"/>
    </location>
</feature>
<gene>
    <name evidence="3" type="ORF">KVT40_001290</name>
</gene>
<sequence length="1502" mass="167656">MDPNAFTMNGVMPQAQMQMNHMQRPQPGNNNEQIFAKILEQVSQNSANITGWQATLDPRERAAKIMELVTCLRHLNNEIWQCVTTALKFENQTLLSAHNKEMWQASLANKIGEINTVRAQKANTQMMAMNNQGQQPGFFPQTPMQQSRSHQGEMPNGFTPQMPNMGGQMGMPMQASPMNMMGQQNPMANMNQQDMQQQQQQQQQQQRQNNNRPGNLSQEEHMAVVEMARQMMAQVPLDQQKAMREKVINSMGPQQNKGGDPLQRHFYQMAMKKHVHNKARQGQPGQQNPNMQGMQRPNQPQMLQQQPGQQSNGEVDFSALIGQQADAMKMQGAGELVVPASNNMNGMNNNNNNHGMGGNQQGNMGGMQIPPNMSQMQFQQLLQQRQAQQQQQQQLRNNQIQAQAQAQAQAQIRNAAQNMTPQQMQLRGQGLNVNQPPQRSPAMSMLNRPMVPPGQQQNQNTPQQTPAQPQQQQQQNMAAPPQQANMGGNQFNQQRQNIQIPTDMPIQLQQRLATMPEERLRPIIMQWHQRQAGMKQQQQPQQQQAPQQQQQANQQGGMQAQQGQQSNMPPQGMQNNQHQAQPNMNGQQPNGPAAVTDQQRMMANQNRVRMYDQRRMPPSIIQNLRLPESISTWGQAKQIIMNNPQSMANGNLQKLQKMQQVVMQREEEVMRAKQNQAQGQSQGQAPNQGQQQPPSTAATAPQAMMTNMTAQPQPQMPQPPQAQNMQAQVNAGMPTMANLPMPQPTPQEIQMLRQKMPNLSGLTDEQTRQVLMQMKLKQLQQKNPALLQQQNEANAARNMQQQQPQQPQMEMPPQMQQQMPGQPQMPQGQMPGMQMPQMGQPPQQQMQQGMPQQGNQNRPMQRPPTQQLTPQQIAGLHPEQRKAYEFQMQQRNALMNAQQPQGPAPNQRPPGPTTPNNVNLQQVYVKVQGIMQELQMTMQKGMPIDFAGNTQMLTQAIALLKETYGMFQRIDQNNMWGMAMMSCGEDGVRKLLVMRHQVYQQLQKDGQVNGYISLPLQDIMRMHGAAKSFFNTMRQKFAEMQQQKNQAQKAAQGSAQQQQQQQKQPQASPQQVPAAAEMQRQPTQNNNAPRTASQNQNRKNSTAKPPSAPTTEHPPQGFDARSPPGVPQYAPGRPNFAPEKLQIPASKKRKSNAAGTPTQTNAESPQVIQSKTASPEQKRQAAPKSEGPKEPERKFKCQDNFCEFSIKGFENQEQLAKHFQTAHQKPAGDPFDFFMTTLDEAAKLDNEKEKAAKAAAVAAAKPKPSASTPVPGKAQPLGQATMKKEALKAEGKKEIATPASTAAAASPASPNKLKKQTPQATPGKTVAPVVDSPQKPKTMREHLEQKYGLTDDTAPAPKAAEKKVEPATVTGAEEDFLFTFGQAIDDLDPFAFDSVTGNLKSMEFDYGDEVPKTPEVPELTPDGSDTSQGTDDNNASREMTDEEFWRFLSFGKADNAQDVGFTNGINWDDFTGDGAKVDGGKKRAWEVMEEALEGAQVEGMVF</sequence>
<feature type="region of interest" description="Disordered" evidence="2">
    <location>
        <begin position="1255"/>
        <end position="1367"/>
    </location>
</feature>
<feature type="compositionally biased region" description="Basic and acidic residues" evidence="2">
    <location>
        <begin position="1186"/>
        <end position="1195"/>
    </location>
</feature>
<accession>A0A8K0LB93</accession>
<feature type="compositionally biased region" description="Low complexity" evidence="2">
    <location>
        <begin position="342"/>
        <end position="354"/>
    </location>
</feature>
<feature type="coiled-coil region" evidence="1">
    <location>
        <begin position="378"/>
        <end position="405"/>
    </location>
</feature>
<keyword evidence="1" id="KW-0175">Coiled coil</keyword>
<dbReference type="EMBL" id="JAESVG020000001">
    <property type="protein sequence ID" value="KAG8632150.1"/>
    <property type="molecule type" value="Genomic_DNA"/>
</dbReference>
<protein>
    <submittedName>
        <fullName evidence="3">Uncharacterized protein</fullName>
    </submittedName>
</protein>
<feature type="region of interest" description="Disordered" evidence="2">
    <location>
        <begin position="665"/>
        <end position="700"/>
    </location>
</feature>
<feature type="region of interest" description="Disordered" evidence="2">
    <location>
        <begin position="176"/>
        <end position="216"/>
    </location>
</feature>
<proteinExistence type="predicted"/>
<feature type="region of interest" description="Disordered" evidence="2">
    <location>
        <begin position="528"/>
        <end position="594"/>
    </location>
</feature>
<feature type="compositionally biased region" description="Basic and acidic residues" evidence="2">
    <location>
        <begin position="1282"/>
        <end position="1295"/>
    </location>
</feature>
<organism evidence="3 4">
    <name type="scientific">Elsinoe batatas</name>
    <dbReference type="NCBI Taxonomy" id="2601811"/>
    <lineage>
        <taxon>Eukaryota</taxon>
        <taxon>Fungi</taxon>
        <taxon>Dikarya</taxon>
        <taxon>Ascomycota</taxon>
        <taxon>Pezizomycotina</taxon>
        <taxon>Dothideomycetes</taxon>
        <taxon>Dothideomycetidae</taxon>
        <taxon>Myriangiales</taxon>
        <taxon>Elsinoaceae</taxon>
        <taxon>Elsinoe</taxon>
    </lineage>
</organism>
<feature type="compositionally biased region" description="Low complexity" evidence="2">
    <location>
        <begin position="1041"/>
        <end position="1076"/>
    </location>
</feature>
<feature type="region of interest" description="Disordered" evidence="2">
    <location>
        <begin position="1406"/>
        <end position="1438"/>
    </location>
</feature>
<feature type="region of interest" description="Disordered" evidence="2">
    <location>
        <begin position="341"/>
        <end position="371"/>
    </location>
</feature>
<evidence type="ECO:0000256" key="2">
    <source>
        <dbReference type="SAM" id="MobiDB-lite"/>
    </source>
</evidence>
<evidence type="ECO:0000313" key="4">
    <source>
        <dbReference type="Proteomes" id="UP000809789"/>
    </source>
</evidence>
<feature type="compositionally biased region" description="Low complexity" evidence="2">
    <location>
        <begin position="280"/>
        <end position="310"/>
    </location>
</feature>
<feature type="compositionally biased region" description="Polar residues" evidence="2">
    <location>
        <begin position="1153"/>
        <end position="1175"/>
    </location>
</feature>
<feature type="region of interest" description="Disordered" evidence="2">
    <location>
        <begin position="793"/>
        <end position="870"/>
    </location>
</feature>
<keyword evidence="4" id="KW-1185">Reference proteome</keyword>
<dbReference type="OrthoDB" id="3918840at2759"/>
<feature type="region of interest" description="Disordered" evidence="2">
    <location>
        <begin position="273"/>
        <end position="313"/>
    </location>
</feature>
<dbReference type="Proteomes" id="UP000809789">
    <property type="component" value="Unassembled WGS sequence"/>
</dbReference>
<feature type="compositionally biased region" description="Low complexity" evidence="2">
    <location>
        <begin position="674"/>
        <end position="700"/>
    </location>
</feature>
<feature type="compositionally biased region" description="Low complexity" evidence="2">
    <location>
        <begin position="455"/>
        <end position="489"/>
    </location>
</feature>
<name>A0A8K0LB93_9PEZI</name>
<reference evidence="3" key="1">
    <citation type="submission" date="2021-07" db="EMBL/GenBank/DDBJ databases">
        <title>Elsinoe batatas strain:CRI-CJ2 Genome sequencing and assembly.</title>
        <authorList>
            <person name="Huang L."/>
        </authorList>
    </citation>
    <scope>NUCLEOTIDE SEQUENCE</scope>
    <source>
        <strain evidence="3">CRI-CJ2</strain>
    </source>
</reference>
<evidence type="ECO:0000256" key="1">
    <source>
        <dbReference type="SAM" id="Coils"/>
    </source>
</evidence>
<feature type="compositionally biased region" description="Low complexity" evidence="2">
    <location>
        <begin position="1296"/>
        <end position="1310"/>
    </location>
</feature>
<feature type="compositionally biased region" description="Gly residues" evidence="2">
    <location>
        <begin position="355"/>
        <end position="365"/>
    </location>
</feature>